<accession>A0AAE2ZND7</accession>
<evidence type="ECO:0000256" key="1">
    <source>
        <dbReference type="SAM" id="SignalP"/>
    </source>
</evidence>
<dbReference type="AlphaFoldDB" id="A0AAE2ZND7"/>
<dbReference type="InterPro" id="IPR050643">
    <property type="entry name" value="Periplasmic_pilus_chap"/>
</dbReference>
<feature type="chain" id="PRO_5041957965" evidence="1">
    <location>
        <begin position="21"/>
        <end position="141"/>
    </location>
</feature>
<dbReference type="Gene3D" id="2.60.40.10">
    <property type="entry name" value="Immunoglobulins"/>
    <property type="match status" value="1"/>
</dbReference>
<dbReference type="Proteomes" id="UP001196509">
    <property type="component" value="Unassembled WGS sequence"/>
</dbReference>
<keyword evidence="1" id="KW-0732">Signal</keyword>
<organism evidence="3 4">
    <name type="scientific">Flavimaribacter sediminis</name>
    <dbReference type="NCBI Taxonomy" id="2865987"/>
    <lineage>
        <taxon>Bacteria</taxon>
        <taxon>Pseudomonadati</taxon>
        <taxon>Pseudomonadota</taxon>
        <taxon>Alphaproteobacteria</taxon>
        <taxon>Hyphomicrobiales</taxon>
        <taxon>Rhizobiaceae</taxon>
        <taxon>Flavimaribacter</taxon>
    </lineage>
</organism>
<reference evidence="3" key="1">
    <citation type="submission" date="2021-08" db="EMBL/GenBank/DDBJ databases">
        <title>Hoeflea bacterium WL0058 sp. nov., isolated from the sediment.</title>
        <authorList>
            <person name="Wang L."/>
            <person name="Zhang D."/>
        </authorList>
    </citation>
    <scope>NUCLEOTIDE SEQUENCE</scope>
    <source>
        <strain evidence="3">WL0058</strain>
    </source>
</reference>
<dbReference type="Pfam" id="PF00345">
    <property type="entry name" value="PapD_N"/>
    <property type="match status" value="1"/>
</dbReference>
<dbReference type="GO" id="GO:0030288">
    <property type="term" value="C:outer membrane-bounded periplasmic space"/>
    <property type="evidence" value="ECO:0007669"/>
    <property type="project" value="InterPro"/>
</dbReference>
<proteinExistence type="predicted"/>
<dbReference type="EMBL" id="JAICBX010000002">
    <property type="protein sequence ID" value="MBW8637890.1"/>
    <property type="molecule type" value="Genomic_DNA"/>
</dbReference>
<dbReference type="GO" id="GO:0071555">
    <property type="term" value="P:cell wall organization"/>
    <property type="evidence" value="ECO:0007669"/>
    <property type="project" value="InterPro"/>
</dbReference>
<dbReference type="SUPFAM" id="SSF49354">
    <property type="entry name" value="PapD-like"/>
    <property type="match status" value="1"/>
</dbReference>
<gene>
    <name evidence="3" type="ORF">K1W69_11895</name>
</gene>
<keyword evidence="4" id="KW-1185">Reference proteome</keyword>
<evidence type="ECO:0000259" key="2">
    <source>
        <dbReference type="Pfam" id="PF00345"/>
    </source>
</evidence>
<dbReference type="InterPro" id="IPR008962">
    <property type="entry name" value="PapD-like_sf"/>
</dbReference>
<evidence type="ECO:0000313" key="4">
    <source>
        <dbReference type="Proteomes" id="UP001196509"/>
    </source>
</evidence>
<dbReference type="InterPro" id="IPR013783">
    <property type="entry name" value="Ig-like_fold"/>
</dbReference>
<protein>
    <submittedName>
        <fullName evidence="3">Fimbria/pilus periplasmic chaperone</fullName>
    </submittedName>
</protein>
<sequence length="141" mass="15623">MRPFFLAAAFVLSMLFSASAVGSTLRVAPTSLDLGNGAKTASVRVWNDETDPVTIQVRVFRWTVENGKDVLEPTRDVVASPPISKLAPGTENIIRIVRVAKLPVRGRESYRLIIDQLPDPSRRQTGMINILVRHAIPVHFH</sequence>
<dbReference type="PANTHER" id="PTHR30251">
    <property type="entry name" value="PILUS ASSEMBLY CHAPERONE"/>
    <property type="match status" value="1"/>
</dbReference>
<comment type="caution">
    <text evidence="3">The sequence shown here is derived from an EMBL/GenBank/DDBJ whole genome shotgun (WGS) entry which is preliminary data.</text>
</comment>
<name>A0AAE2ZND7_9HYPH</name>
<dbReference type="PANTHER" id="PTHR30251:SF4">
    <property type="entry name" value="SLR1668 PROTEIN"/>
    <property type="match status" value="1"/>
</dbReference>
<feature type="signal peptide" evidence="1">
    <location>
        <begin position="1"/>
        <end position="20"/>
    </location>
</feature>
<feature type="domain" description="Pili assembly chaperone N-terminal" evidence="2">
    <location>
        <begin position="25"/>
        <end position="138"/>
    </location>
</feature>
<dbReference type="InterPro" id="IPR016147">
    <property type="entry name" value="Pili_assmbl_chaperone_N"/>
</dbReference>
<evidence type="ECO:0000313" key="3">
    <source>
        <dbReference type="EMBL" id="MBW8637890.1"/>
    </source>
</evidence>